<reference evidence="6" key="1">
    <citation type="submission" date="2022-10" db="EMBL/GenBank/DDBJ databases">
        <authorList>
            <person name="Byrne P K."/>
        </authorList>
    </citation>
    <scope>NUCLEOTIDE SEQUENCE</scope>
    <source>
        <strain evidence="6">IFO1815</strain>
    </source>
</reference>
<feature type="domain" description="Zn(2)-C6 fungal-type" evidence="5">
    <location>
        <begin position="23"/>
        <end position="54"/>
    </location>
</feature>
<dbReference type="InterPro" id="IPR007219">
    <property type="entry name" value="XnlR_reg_dom"/>
</dbReference>
<dbReference type="AlphaFoldDB" id="A0AA35ISQ3"/>
<dbReference type="SUPFAM" id="SSF57701">
    <property type="entry name" value="Zn2/Cys6 DNA-binding domain"/>
    <property type="match status" value="1"/>
</dbReference>
<dbReference type="RefSeq" id="XP_056078299.1">
    <property type="nucleotide sequence ID" value="XM_056224374.1"/>
</dbReference>
<dbReference type="InterPro" id="IPR036864">
    <property type="entry name" value="Zn2-C6_fun-type_DNA-bd_sf"/>
</dbReference>
<protein>
    <recommendedName>
        <fullName evidence="5">Zn(2)-C6 fungal-type domain-containing protein</fullName>
    </recommendedName>
</protein>
<organism evidence="6 7">
    <name type="scientific">Saccharomyces mikatae IFO 1815</name>
    <dbReference type="NCBI Taxonomy" id="226126"/>
    <lineage>
        <taxon>Eukaryota</taxon>
        <taxon>Fungi</taxon>
        <taxon>Dikarya</taxon>
        <taxon>Ascomycota</taxon>
        <taxon>Saccharomycotina</taxon>
        <taxon>Saccharomycetes</taxon>
        <taxon>Saccharomycetales</taxon>
        <taxon>Saccharomycetaceae</taxon>
        <taxon>Saccharomyces</taxon>
    </lineage>
</organism>
<keyword evidence="2" id="KW-0479">Metal-binding</keyword>
<comment type="subcellular location">
    <subcellularLocation>
        <location evidence="1">Nucleus</location>
    </subcellularLocation>
</comment>
<dbReference type="GO" id="GO:0000981">
    <property type="term" value="F:DNA-binding transcription factor activity, RNA polymerase II-specific"/>
    <property type="evidence" value="ECO:0007669"/>
    <property type="project" value="InterPro"/>
</dbReference>
<dbReference type="PANTHER" id="PTHR31405">
    <property type="entry name" value="TRANSCRIPTION FACTOR PDR8-RELATED"/>
    <property type="match status" value="1"/>
</dbReference>
<dbReference type="GO" id="GO:0003677">
    <property type="term" value="F:DNA binding"/>
    <property type="evidence" value="ECO:0007669"/>
    <property type="project" value="InterPro"/>
</dbReference>
<dbReference type="InterPro" id="IPR001138">
    <property type="entry name" value="Zn2Cys6_DnaBD"/>
</dbReference>
<evidence type="ECO:0000313" key="6">
    <source>
        <dbReference type="EMBL" id="CAI4035179.1"/>
    </source>
</evidence>
<evidence type="ECO:0000256" key="2">
    <source>
        <dbReference type="ARBA" id="ARBA00022723"/>
    </source>
</evidence>
<dbReference type="GO" id="GO:0008270">
    <property type="term" value="F:zinc ion binding"/>
    <property type="evidence" value="ECO:0007669"/>
    <property type="project" value="InterPro"/>
</dbReference>
<dbReference type="Gene3D" id="4.10.240.10">
    <property type="entry name" value="Zn(2)-C6 fungal-type DNA-binding domain"/>
    <property type="match status" value="1"/>
</dbReference>
<gene>
    <name evidence="6" type="primary">SMKI12G3250</name>
    <name evidence="6" type="ORF">SMKI_12G3250</name>
</gene>
<dbReference type="PANTHER" id="PTHR31405:SF8">
    <property type="entry name" value="TRANSCRIPTION FACTOR PDR8-RELATED"/>
    <property type="match status" value="1"/>
</dbReference>
<dbReference type="CDD" id="cd12148">
    <property type="entry name" value="fungal_TF_MHR"/>
    <property type="match status" value="1"/>
</dbReference>
<keyword evidence="7" id="KW-1185">Reference proteome</keyword>
<dbReference type="GO" id="GO:0006351">
    <property type="term" value="P:DNA-templated transcription"/>
    <property type="evidence" value="ECO:0007669"/>
    <property type="project" value="InterPro"/>
</dbReference>
<proteinExistence type="predicted"/>
<dbReference type="InterPro" id="IPR052693">
    <property type="entry name" value="Yeast_MDR_Regulatory"/>
</dbReference>
<dbReference type="CDD" id="cd00067">
    <property type="entry name" value="GAL4"/>
    <property type="match status" value="1"/>
</dbReference>
<dbReference type="PROSITE" id="PS50048">
    <property type="entry name" value="ZN2_CY6_FUNGAL_2"/>
    <property type="match status" value="1"/>
</dbReference>
<name>A0AA35ISQ3_SACMI</name>
<dbReference type="GO" id="GO:0005634">
    <property type="term" value="C:nucleus"/>
    <property type="evidence" value="ECO:0007669"/>
    <property type="project" value="UniProtKB-SubCell"/>
</dbReference>
<dbReference type="EMBL" id="OX365768">
    <property type="protein sequence ID" value="CAI4035179.1"/>
    <property type="molecule type" value="Genomic_DNA"/>
</dbReference>
<dbReference type="Proteomes" id="UP001161438">
    <property type="component" value="Chromosome 12"/>
</dbReference>
<evidence type="ECO:0000256" key="3">
    <source>
        <dbReference type="ARBA" id="ARBA00022833"/>
    </source>
</evidence>
<sequence>MSPIIEKPVANGKKGKRRKIIKSCAFCRKRKLKCNQTRPMCQQCLIRKMPQCIYTEEFNYALSNRDLFGQVPNVALIQKIENLQTLLKENDNDSAKQVHCRSSDNPLWSLRTSILGENGSMYVFGPTSWKTLSLFEPNKFQTEFQNLWIVLKPHPICTETQLEDNHIVSHLPSFSQIESCVESFFASPLFDLLHIFNKNDIISLLDRLFIRDTINDDLVILLDLEGKPQNRYNIGIILQILCLNYYNQNVPPSVSHFICSLSAASTSSSSSNFVETLQFCLISYINVMINCTDGVWDATQGIDLINKLCQGCISLGLNDIDKWYLNEREEDRQTLRCIWFWALFLDVSTSYDVGKPPYISDDFFDLNIFTAQNFGSLGFDFRKVKLMRDFLKISRSITRDIHKKQINKRTSTSPLRLIEFIQSNFTPIEHYTNPVYYSVVDPFDILILSRALSMVISLYNVEIVIGQLSKIIDKNRMVQFLLISISVCVNTILFNVGKSINEQEDTLSEGLKLSTVLINPLLIRIISQGYSLAFKRLIIREKGFLFLIDLDTGKKIQFIKYQEENFDELLTGFDVRTDKFLSFSGTTIRFYEIIDNIFESNERNKQLLRAVSKCYQLTSTLAFERVSRVLFDKASQARIETEKIWLKKGINMEHFSDLMIEDFTNDVWKKFKDISKDLWCLDQKQFYKQYHFDL</sequence>
<evidence type="ECO:0000256" key="1">
    <source>
        <dbReference type="ARBA" id="ARBA00004123"/>
    </source>
</evidence>
<dbReference type="PROSITE" id="PS00463">
    <property type="entry name" value="ZN2_CY6_FUNGAL_1"/>
    <property type="match status" value="1"/>
</dbReference>
<keyword evidence="4" id="KW-0539">Nucleus</keyword>
<evidence type="ECO:0000259" key="5">
    <source>
        <dbReference type="PROSITE" id="PS50048"/>
    </source>
</evidence>
<dbReference type="Pfam" id="PF04082">
    <property type="entry name" value="Fungal_trans"/>
    <property type="match status" value="1"/>
</dbReference>
<dbReference type="GeneID" id="80920033"/>
<evidence type="ECO:0000256" key="4">
    <source>
        <dbReference type="ARBA" id="ARBA00023242"/>
    </source>
</evidence>
<dbReference type="Pfam" id="PF00172">
    <property type="entry name" value="Zn_clus"/>
    <property type="match status" value="1"/>
</dbReference>
<dbReference type="SMART" id="SM00066">
    <property type="entry name" value="GAL4"/>
    <property type="match status" value="1"/>
</dbReference>
<keyword evidence="3" id="KW-0862">Zinc</keyword>
<evidence type="ECO:0000313" key="7">
    <source>
        <dbReference type="Proteomes" id="UP001161438"/>
    </source>
</evidence>
<accession>A0AA35ISQ3</accession>